<feature type="domain" description="Cytochrome c-552/DMSO reductase-like haem-binding" evidence="7">
    <location>
        <begin position="62"/>
        <end position="172"/>
    </location>
</feature>
<name>A0A0D6AXM2_RHOSU</name>
<keyword evidence="1" id="KW-0813">Transport</keyword>
<dbReference type="Gene3D" id="2.60.40.1190">
    <property type="match status" value="1"/>
</dbReference>
<dbReference type="AlphaFoldDB" id="A0A0D6AXM2"/>
<keyword evidence="3" id="KW-0479">Metal-binding</keyword>
<dbReference type="InterPro" id="IPR017838">
    <property type="entry name" value="DMSO_Rdtase_II_haem_b-bd_su"/>
</dbReference>
<dbReference type="PATRIC" id="fig|35806.4.peg.487"/>
<keyword evidence="5" id="KW-0408">Iron</keyword>
<dbReference type="GO" id="GO:0046872">
    <property type="term" value="F:metal ion binding"/>
    <property type="evidence" value="ECO:0007669"/>
    <property type="project" value="UniProtKB-KW"/>
</dbReference>
<evidence type="ECO:0000259" key="7">
    <source>
        <dbReference type="Pfam" id="PF09459"/>
    </source>
</evidence>
<dbReference type="Pfam" id="PF09459">
    <property type="entry name" value="EB_dh"/>
    <property type="match status" value="1"/>
</dbReference>
<dbReference type="GO" id="GO:0042597">
    <property type="term" value="C:periplasmic space"/>
    <property type="evidence" value="ECO:0007669"/>
    <property type="project" value="InterPro"/>
</dbReference>
<evidence type="ECO:0000256" key="1">
    <source>
        <dbReference type="ARBA" id="ARBA00022448"/>
    </source>
</evidence>
<accession>A0A0D6AXM2</accession>
<evidence type="ECO:0000256" key="5">
    <source>
        <dbReference type="ARBA" id="ARBA00023004"/>
    </source>
</evidence>
<organism evidence="8 9">
    <name type="scientific">Rhodovulum sulfidophilum</name>
    <name type="common">Rhodobacter sulfidophilus</name>
    <dbReference type="NCBI Taxonomy" id="35806"/>
    <lineage>
        <taxon>Bacteria</taxon>
        <taxon>Pseudomonadati</taxon>
        <taxon>Pseudomonadota</taxon>
        <taxon>Alphaproteobacteria</taxon>
        <taxon>Rhodobacterales</taxon>
        <taxon>Paracoccaceae</taxon>
        <taxon>Rhodovulum</taxon>
    </lineage>
</organism>
<proteinExistence type="predicted"/>
<dbReference type="EMBL" id="AP014800">
    <property type="protein sequence ID" value="BAQ67648.1"/>
    <property type="molecule type" value="Genomic_DNA"/>
</dbReference>
<dbReference type="KEGG" id="rsu:NHU_00479"/>
<keyword evidence="6" id="KW-0732">Signal</keyword>
<evidence type="ECO:0000256" key="3">
    <source>
        <dbReference type="ARBA" id="ARBA00022723"/>
    </source>
</evidence>
<dbReference type="NCBIfam" id="TIGR03477">
    <property type="entry name" value="DMSO_red_II_gam"/>
    <property type="match status" value="1"/>
</dbReference>
<feature type="chain" id="PRO_5002301027" description="Cytochrome c-552/DMSO reductase-like haem-binding domain-containing protein" evidence="6">
    <location>
        <begin position="26"/>
        <end position="265"/>
    </location>
</feature>
<dbReference type="InterPro" id="IPR019020">
    <property type="entry name" value="Cyt-c552/DMSO_Rdtase_haem-bd"/>
</dbReference>
<evidence type="ECO:0000256" key="4">
    <source>
        <dbReference type="ARBA" id="ARBA00022982"/>
    </source>
</evidence>
<keyword evidence="2" id="KW-0349">Heme</keyword>
<evidence type="ECO:0000313" key="9">
    <source>
        <dbReference type="Proteomes" id="UP000064912"/>
    </source>
</evidence>
<dbReference type="GO" id="GO:0020037">
    <property type="term" value="F:heme binding"/>
    <property type="evidence" value="ECO:0007669"/>
    <property type="project" value="InterPro"/>
</dbReference>
<evidence type="ECO:0000313" key="8">
    <source>
        <dbReference type="EMBL" id="BAQ67648.1"/>
    </source>
</evidence>
<feature type="signal peptide" evidence="6">
    <location>
        <begin position="1"/>
        <end position="25"/>
    </location>
</feature>
<gene>
    <name evidence="8" type="ORF">NHU_00479</name>
</gene>
<evidence type="ECO:0000256" key="6">
    <source>
        <dbReference type="SAM" id="SignalP"/>
    </source>
</evidence>
<sequence>MPGFRFLLAATAAFLATSPALPLSADSLNAGNIRLVDPGETVPVIKIPDGIYLRTPNDPDDIIWARVPEFRVEMVMAPPVHPSVGLRYRDEYPEQDLVVQLARTSERFYVRLRWVDPTRDTSTLRDRFRDGAAIEFSESDDSVSYMMGTDAESPVNIWYWHPDGDRVESLAAGSPGSLTRLDRQPVTGASEYRTGHGPDDSQWIVVMSRPLASEGDHQVSFERDTIPVAFALWQGADAQRDGLKLVSLNWIFARMTPDAAPAPGN</sequence>
<protein>
    <recommendedName>
        <fullName evidence="7">Cytochrome c-552/DMSO reductase-like haem-binding domain-containing protein</fullName>
    </recommendedName>
</protein>
<dbReference type="Proteomes" id="UP000064912">
    <property type="component" value="Chromosome"/>
</dbReference>
<evidence type="ECO:0000256" key="2">
    <source>
        <dbReference type="ARBA" id="ARBA00022617"/>
    </source>
</evidence>
<dbReference type="CDD" id="cd09623">
    <property type="entry name" value="DOMON_EBDH"/>
    <property type="match status" value="1"/>
</dbReference>
<keyword evidence="4" id="KW-0249">Electron transport</keyword>
<reference evidence="8 9" key="1">
    <citation type="submission" date="2015-02" db="EMBL/GenBank/DDBJ databases">
        <title>Genome sequene of Rhodovulum sulfidophilum DSM 2351.</title>
        <authorList>
            <person name="Nagao N."/>
        </authorList>
    </citation>
    <scope>NUCLEOTIDE SEQUENCE [LARGE SCALE GENOMIC DNA]</scope>
    <source>
        <strain evidence="8 9">DSM 2351</strain>
    </source>
</reference>